<dbReference type="PANTHER" id="PTHR43004:SF19">
    <property type="entry name" value="BINDING MONOOXYGENASE, PUTATIVE (JCVI)-RELATED"/>
    <property type="match status" value="1"/>
</dbReference>
<dbReference type="InterPro" id="IPR050641">
    <property type="entry name" value="RIFMO-like"/>
</dbReference>
<keyword evidence="7" id="KW-0560">Oxidoreductase</keyword>
<dbReference type="Gene3D" id="3.40.30.120">
    <property type="match status" value="1"/>
</dbReference>
<feature type="domain" description="FAD-binding" evidence="6">
    <location>
        <begin position="14"/>
        <end position="347"/>
    </location>
</feature>
<keyword evidence="3" id="KW-0285">Flavoprotein</keyword>
<dbReference type="EMBL" id="WHPD01002297">
    <property type="protein sequence ID" value="MPV89127.1"/>
    <property type="molecule type" value="Genomic_DNA"/>
</dbReference>
<comment type="caution">
    <text evidence="7">The sequence shown here is derived from an EMBL/GenBank/DDBJ whole genome shotgun (WGS) entry which is preliminary data.</text>
</comment>
<dbReference type="Proteomes" id="UP000429644">
    <property type="component" value="Unassembled WGS sequence"/>
</dbReference>
<name>A0A7J9UWX9_9MICO</name>
<evidence type="ECO:0000259" key="6">
    <source>
        <dbReference type="Pfam" id="PF01494"/>
    </source>
</evidence>
<keyword evidence="4" id="KW-0274">FAD</keyword>
<accession>A0A7J9UWX9</accession>
<keyword evidence="7" id="KW-0503">Monooxygenase</keyword>
<dbReference type="GO" id="GO:0016709">
    <property type="term" value="F:oxidoreductase activity, acting on paired donors, with incorporation or reduction of molecular oxygen, NAD(P)H as one donor, and incorporation of one atom of oxygen"/>
    <property type="evidence" value="ECO:0007669"/>
    <property type="project" value="UniProtKB-ARBA"/>
</dbReference>
<feature type="compositionally biased region" description="Low complexity" evidence="5">
    <location>
        <begin position="538"/>
        <end position="552"/>
    </location>
</feature>
<sequence length="560" mass="60074">MAPTAASGAPTGELPVVVVGAGPVGLITALGLKHYGVPVVVLEEDERLSLDTKAGTVLTRTIEVLDRYGAAAPVLRAALRMDEIGEVDRATNAAAPSVKTDVLAGDTRFPFVVNIPQNSLEAVLEEVLRGRDPEVLRLRHRVTGLVQHADHVTLTVEGPDGAHELDARYVLACDGGRSGIRDQLGITVEGKTLEERYMLVDLKVDLDVGNPRDYPYLAYFADPAEWMILVRQPHCWRFLFPLRPDAPQPGPEELRDKALRFIGEVDAVELLGTNVYTVHQRVADRWGEGRVFLMGDAAHLITPMWALGLNTGVLDASNLPWRLAWVLRGWADPALLDGYEAEQSSVAIRGSGEMAESARLAMGGAGRVESGGQGGWGWAMTRSLLGVRLDVAGTGEWSMVRAGQEPQPVRVGDRVPDVAVYGPDGEEAHLHRLAADSFVALHFADARRRPVLPAGGTPGLTHLLVSRWDAPHDSGLRERSCFDPGERLRRRLGLEDGTVVLVRPDGHVAAIAAWDTGSQVAEEIYARIVRPGSAELTGAADAGAGSDGAAAAPQPEEVLA</sequence>
<dbReference type="SUPFAM" id="SSF52833">
    <property type="entry name" value="Thioredoxin-like"/>
    <property type="match status" value="1"/>
</dbReference>
<dbReference type="OrthoDB" id="4246007at2"/>
<dbReference type="Pfam" id="PF01494">
    <property type="entry name" value="FAD_binding_3"/>
    <property type="match status" value="1"/>
</dbReference>
<dbReference type="RefSeq" id="WP_152231826.1">
    <property type="nucleotide sequence ID" value="NZ_BAAAOT010000027.1"/>
</dbReference>
<feature type="region of interest" description="Disordered" evidence="5">
    <location>
        <begin position="538"/>
        <end position="560"/>
    </location>
</feature>
<dbReference type="PANTHER" id="PTHR43004">
    <property type="entry name" value="TRK SYSTEM POTASSIUM UPTAKE PROTEIN"/>
    <property type="match status" value="1"/>
</dbReference>
<dbReference type="InterPro" id="IPR036249">
    <property type="entry name" value="Thioredoxin-like_sf"/>
</dbReference>
<dbReference type="AlphaFoldDB" id="A0A7J9UWX9"/>
<keyword evidence="8" id="KW-1185">Reference proteome</keyword>
<evidence type="ECO:0000256" key="1">
    <source>
        <dbReference type="ARBA" id="ARBA00001974"/>
    </source>
</evidence>
<protein>
    <submittedName>
        <fullName evidence="7">FAD-binding monooxygenase</fullName>
    </submittedName>
</protein>
<evidence type="ECO:0000256" key="5">
    <source>
        <dbReference type="SAM" id="MobiDB-lite"/>
    </source>
</evidence>
<dbReference type="InterPro" id="IPR036188">
    <property type="entry name" value="FAD/NAD-bd_sf"/>
</dbReference>
<evidence type="ECO:0000256" key="2">
    <source>
        <dbReference type="ARBA" id="ARBA00007801"/>
    </source>
</evidence>
<organism evidence="7 8">
    <name type="scientific">Georgenia ruanii</name>
    <dbReference type="NCBI Taxonomy" id="348442"/>
    <lineage>
        <taxon>Bacteria</taxon>
        <taxon>Bacillati</taxon>
        <taxon>Actinomycetota</taxon>
        <taxon>Actinomycetes</taxon>
        <taxon>Micrococcales</taxon>
        <taxon>Bogoriellaceae</taxon>
        <taxon>Georgenia</taxon>
    </lineage>
</organism>
<dbReference type="Gene3D" id="3.50.50.60">
    <property type="entry name" value="FAD/NAD(P)-binding domain"/>
    <property type="match status" value="1"/>
</dbReference>
<comment type="similarity">
    <text evidence="2">Belongs to the PheA/TfdB FAD monooxygenase family.</text>
</comment>
<reference evidence="7 8" key="1">
    <citation type="submission" date="2019-10" db="EMBL/GenBank/DDBJ databases">
        <title>Georgenia wutianyii sp. nov. and Georgenia yuyongxinii sp. nov. isolated from plateau pika (Ochotona curzoniae) in the Qinghai-Tibet plateau of China.</title>
        <authorList>
            <person name="Tian Z."/>
        </authorList>
    </citation>
    <scope>NUCLEOTIDE SEQUENCE [LARGE SCALE GENOMIC DNA]</scope>
    <source>
        <strain evidence="7 8">JCM 15130</strain>
    </source>
</reference>
<comment type="cofactor">
    <cofactor evidence="1">
        <name>FAD</name>
        <dbReference type="ChEBI" id="CHEBI:57692"/>
    </cofactor>
</comment>
<dbReference type="Gene3D" id="3.30.70.2450">
    <property type="match status" value="1"/>
</dbReference>
<evidence type="ECO:0000313" key="8">
    <source>
        <dbReference type="Proteomes" id="UP000429644"/>
    </source>
</evidence>
<dbReference type="GO" id="GO:0071949">
    <property type="term" value="F:FAD binding"/>
    <property type="evidence" value="ECO:0007669"/>
    <property type="project" value="InterPro"/>
</dbReference>
<dbReference type="InterPro" id="IPR002938">
    <property type="entry name" value="FAD-bd"/>
</dbReference>
<gene>
    <name evidence="7" type="ORF">GB882_10650</name>
</gene>
<proteinExistence type="inferred from homology"/>
<evidence type="ECO:0000256" key="4">
    <source>
        <dbReference type="ARBA" id="ARBA00022827"/>
    </source>
</evidence>
<evidence type="ECO:0000256" key="3">
    <source>
        <dbReference type="ARBA" id="ARBA00022630"/>
    </source>
</evidence>
<dbReference type="SUPFAM" id="SSF51905">
    <property type="entry name" value="FAD/NAD(P)-binding domain"/>
    <property type="match status" value="1"/>
</dbReference>
<dbReference type="PRINTS" id="PR00420">
    <property type="entry name" value="RNGMNOXGNASE"/>
</dbReference>
<evidence type="ECO:0000313" key="7">
    <source>
        <dbReference type="EMBL" id="MPV89127.1"/>
    </source>
</evidence>